<dbReference type="GO" id="GO:0008171">
    <property type="term" value="F:O-methyltransferase activity"/>
    <property type="evidence" value="ECO:0007669"/>
    <property type="project" value="InterPro"/>
</dbReference>
<evidence type="ECO:0000256" key="2">
    <source>
        <dbReference type="ARBA" id="ARBA00022679"/>
    </source>
</evidence>
<protein>
    <recommendedName>
        <fullName evidence="4">tRNA 5-hydroxyuridine methyltransferase</fullName>
        <ecNumber evidence="4">2.1.1.-</ecNumber>
    </recommendedName>
    <alternativeName>
        <fullName evidence="4">ho5U methyltransferase</fullName>
    </alternativeName>
</protein>
<dbReference type="OrthoDB" id="9799672at2"/>
<dbReference type="HAMAP" id="MF_02217">
    <property type="entry name" value="TrmR_methyltr"/>
    <property type="match status" value="1"/>
</dbReference>
<sequence>MDSAVNVYIESLIGDRNDLLTEMEEFAQRENVPIMELAGIETLLQLLRIQKPGRILEIGTAIGYSGLRMAEALPGVEIVTLERDEARYKQAIDFTGRSPQKDQLDIIFGDALEKVHEVEGKGPFDAIFIDAAKGQYQKFFDLYTPFLTDEGVIYSDNVLFKGMVAEEEVENKRIRQMVKKLKNYNDWLMNHPEYQTVIIPVGDGIAVSRKK</sequence>
<feature type="binding site" evidence="4">
    <location>
        <position position="156"/>
    </location>
    <ligand>
        <name>Mg(2+)</name>
        <dbReference type="ChEBI" id="CHEBI:18420"/>
    </ligand>
</feature>
<gene>
    <name evidence="4" type="primary">trmR</name>
    <name evidence="5" type="ORF">D3H55_03400</name>
</gene>
<dbReference type="PROSITE" id="PS51682">
    <property type="entry name" value="SAM_OMT_I"/>
    <property type="match status" value="1"/>
</dbReference>
<accession>A0A3A1R6U3</accession>
<name>A0A3A1R6U3_9BACI</name>
<dbReference type="GO" id="GO:0008757">
    <property type="term" value="F:S-adenosylmethionine-dependent methyltransferase activity"/>
    <property type="evidence" value="ECO:0007669"/>
    <property type="project" value="TreeGrafter"/>
</dbReference>
<keyword evidence="3 4" id="KW-0949">S-adenosyl-L-methionine</keyword>
<comment type="subunit">
    <text evidence="4">Homodimer.</text>
</comment>
<comment type="caution">
    <text evidence="5">The sequence shown here is derived from an EMBL/GenBank/DDBJ whole genome shotgun (WGS) entry which is preliminary data.</text>
</comment>
<feature type="binding site" evidence="4">
    <location>
        <position position="157"/>
    </location>
    <ligand>
        <name>Mg(2+)</name>
        <dbReference type="ChEBI" id="CHEBI:18420"/>
    </ligand>
</feature>
<feature type="binding site" evidence="4">
    <location>
        <position position="130"/>
    </location>
    <ligand>
        <name>S-adenosyl-L-methionine</name>
        <dbReference type="ChEBI" id="CHEBI:59789"/>
    </ligand>
</feature>
<dbReference type="PANTHER" id="PTHR10509:SF14">
    <property type="entry name" value="CAFFEOYL-COA O-METHYLTRANSFERASE 3-RELATED"/>
    <property type="match status" value="1"/>
</dbReference>
<dbReference type="RefSeq" id="WP_119545644.1">
    <property type="nucleotide sequence ID" value="NZ_QXIR01000003.1"/>
</dbReference>
<keyword evidence="4" id="KW-0819">tRNA processing</keyword>
<comment type="function">
    <text evidence="4">Catalyzes the methylation of 5-hydroxyuridine (ho5U) to form 5-methoxyuridine (mo5U) at position 34 in tRNAs.</text>
</comment>
<dbReference type="InterPro" id="IPR002935">
    <property type="entry name" value="SAM_O-MeTrfase"/>
</dbReference>
<comment type="similarity">
    <text evidence="4">Belongs to the class I-like SAM-binding methyltransferase superfamily. Cation-dependent O-methyltransferase family.</text>
</comment>
<dbReference type="Pfam" id="PF01596">
    <property type="entry name" value="Methyltransf_3"/>
    <property type="match status" value="1"/>
</dbReference>
<evidence type="ECO:0000313" key="6">
    <source>
        <dbReference type="Proteomes" id="UP000265801"/>
    </source>
</evidence>
<dbReference type="CDD" id="cd02440">
    <property type="entry name" value="AdoMet_MTases"/>
    <property type="match status" value="1"/>
</dbReference>
<dbReference type="GO" id="GO:0030488">
    <property type="term" value="P:tRNA methylation"/>
    <property type="evidence" value="ECO:0007669"/>
    <property type="project" value="UniProtKB-UniRule"/>
</dbReference>
<dbReference type="GO" id="GO:0016300">
    <property type="term" value="F:tRNA (uridine) methyltransferase activity"/>
    <property type="evidence" value="ECO:0007669"/>
    <property type="project" value="UniProtKB-UniRule"/>
</dbReference>
<evidence type="ECO:0000313" key="5">
    <source>
        <dbReference type="EMBL" id="RIW37766.1"/>
    </source>
</evidence>
<dbReference type="SUPFAM" id="SSF53335">
    <property type="entry name" value="S-adenosyl-L-methionine-dependent methyltransferases"/>
    <property type="match status" value="1"/>
</dbReference>
<feature type="binding site" evidence="4">
    <location>
        <begin position="110"/>
        <end position="111"/>
    </location>
    <ligand>
        <name>S-adenosyl-L-methionine</name>
        <dbReference type="ChEBI" id="CHEBI:59789"/>
    </ligand>
</feature>
<keyword evidence="6" id="KW-1185">Reference proteome</keyword>
<feature type="binding site" evidence="4">
    <location>
        <position position="130"/>
    </location>
    <ligand>
        <name>Mg(2+)</name>
        <dbReference type="ChEBI" id="CHEBI:18420"/>
    </ligand>
</feature>
<dbReference type="AlphaFoldDB" id="A0A3A1R6U3"/>
<organism evidence="5 6">
    <name type="scientific">Bacillus salacetis</name>
    <dbReference type="NCBI Taxonomy" id="2315464"/>
    <lineage>
        <taxon>Bacteria</taxon>
        <taxon>Bacillati</taxon>
        <taxon>Bacillota</taxon>
        <taxon>Bacilli</taxon>
        <taxon>Bacillales</taxon>
        <taxon>Bacillaceae</taxon>
        <taxon>Bacillus</taxon>
    </lineage>
</organism>
<evidence type="ECO:0000256" key="3">
    <source>
        <dbReference type="ARBA" id="ARBA00022691"/>
    </source>
</evidence>
<dbReference type="PANTHER" id="PTHR10509">
    <property type="entry name" value="O-METHYLTRANSFERASE-RELATED"/>
    <property type="match status" value="1"/>
</dbReference>
<keyword evidence="4" id="KW-0460">Magnesium</keyword>
<dbReference type="InterPro" id="IPR050362">
    <property type="entry name" value="Cation-dep_OMT"/>
</dbReference>
<keyword evidence="1 4" id="KW-0489">Methyltransferase</keyword>
<reference evidence="5 6" key="1">
    <citation type="submission" date="2018-09" db="EMBL/GenBank/DDBJ databases">
        <title>Bacillus saliacetes sp. nov., isolated from Thai shrimp paste (Ka-pi).</title>
        <authorList>
            <person name="Daroonpunt R."/>
            <person name="Tanasupawat S."/>
            <person name="Yiamsombut S."/>
        </authorList>
    </citation>
    <scope>NUCLEOTIDE SEQUENCE [LARGE SCALE GENOMIC DNA]</scope>
    <source>
        <strain evidence="5 6">SKP7-4</strain>
    </source>
</reference>
<dbReference type="GO" id="GO:0000287">
    <property type="term" value="F:magnesium ion binding"/>
    <property type="evidence" value="ECO:0007669"/>
    <property type="project" value="UniProtKB-UniRule"/>
</dbReference>
<feature type="binding site" evidence="4">
    <location>
        <position position="65"/>
    </location>
    <ligand>
        <name>S-adenosyl-L-methionine</name>
        <dbReference type="ChEBI" id="CHEBI:59789"/>
    </ligand>
</feature>
<comment type="catalytic activity">
    <reaction evidence="4">
        <text>5-hydroxyuridine(34) in tRNA + S-adenosyl-L-methionine = 5-methoxyuridine(34) in tRNA + S-adenosyl-L-homocysteine + H(+)</text>
        <dbReference type="Rhea" id="RHEA:60524"/>
        <dbReference type="Rhea" id="RHEA-COMP:13381"/>
        <dbReference type="Rhea" id="RHEA-COMP:15591"/>
        <dbReference type="ChEBI" id="CHEBI:15378"/>
        <dbReference type="ChEBI" id="CHEBI:57856"/>
        <dbReference type="ChEBI" id="CHEBI:59789"/>
        <dbReference type="ChEBI" id="CHEBI:136877"/>
        <dbReference type="ChEBI" id="CHEBI:143860"/>
    </reaction>
</comment>
<dbReference type="InterPro" id="IPR043675">
    <property type="entry name" value="TrmR_methyltr"/>
</dbReference>
<evidence type="ECO:0000256" key="1">
    <source>
        <dbReference type="ARBA" id="ARBA00022603"/>
    </source>
</evidence>
<dbReference type="Gene3D" id="3.40.50.150">
    <property type="entry name" value="Vaccinia Virus protein VP39"/>
    <property type="match status" value="1"/>
</dbReference>
<keyword evidence="2 4" id="KW-0808">Transferase</keyword>
<feature type="binding site" evidence="4">
    <location>
        <position position="35"/>
    </location>
    <ligand>
        <name>S-adenosyl-L-methionine</name>
        <dbReference type="ChEBI" id="CHEBI:59789"/>
    </ligand>
</feature>
<dbReference type="Proteomes" id="UP000265801">
    <property type="component" value="Unassembled WGS sequence"/>
</dbReference>
<proteinExistence type="inferred from homology"/>
<dbReference type="EMBL" id="QXIR01000003">
    <property type="protein sequence ID" value="RIW37766.1"/>
    <property type="molecule type" value="Genomic_DNA"/>
</dbReference>
<evidence type="ECO:0000256" key="4">
    <source>
        <dbReference type="HAMAP-Rule" id="MF_02217"/>
    </source>
</evidence>
<keyword evidence="4" id="KW-0479">Metal-binding</keyword>
<dbReference type="EC" id="2.1.1.-" evidence="4"/>
<dbReference type="InterPro" id="IPR029063">
    <property type="entry name" value="SAM-dependent_MTases_sf"/>
</dbReference>
<feature type="binding site" evidence="4">
    <location>
        <position position="82"/>
    </location>
    <ligand>
        <name>S-adenosyl-L-methionine</name>
        <dbReference type="ChEBI" id="CHEBI:59789"/>
    </ligand>
</feature>